<comment type="cofactor">
    <cofactor evidence="9">
        <name>Mg(2+)</name>
        <dbReference type="ChEBI" id="CHEBI:18420"/>
    </cofactor>
    <cofactor evidence="9">
        <name>Mn(2+)</name>
        <dbReference type="ChEBI" id="CHEBI:29035"/>
    </cofactor>
    <text evidence="9">Mg(2+) or Mn(2+) required for ssDNA cleavage activity.</text>
</comment>
<protein>
    <recommendedName>
        <fullName evidence="9">CRISPR-associated exonuclease Cas4</fullName>
        <ecNumber evidence="9">3.1.12.1</ecNumber>
    </recommendedName>
</protein>
<comment type="caution">
    <text evidence="11">The sequence shown here is derived from an EMBL/GenBank/DDBJ whole genome shotgun (WGS) entry which is preliminary data.</text>
</comment>
<dbReference type="GO" id="GO:0046872">
    <property type="term" value="F:metal ion binding"/>
    <property type="evidence" value="ECO:0007669"/>
    <property type="project" value="UniProtKB-KW"/>
</dbReference>
<dbReference type="Proteomes" id="UP000035553">
    <property type="component" value="Unassembled WGS sequence"/>
</dbReference>
<evidence type="ECO:0000313" key="11">
    <source>
        <dbReference type="EMBL" id="KLI03955.1"/>
    </source>
</evidence>
<evidence type="ECO:0000256" key="9">
    <source>
        <dbReference type="RuleBase" id="RU365022"/>
    </source>
</evidence>
<evidence type="ECO:0000256" key="2">
    <source>
        <dbReference type="ARBA" id="ARBA00022723"/>
    </source>
</evidence>
<dbReference type="EC" id="3.1.12.1" evidence="9"/>
<dbReference type="Pfam" id="PF01930">
    <property type="entry name" value="Cas_Cas4"/>
    <property type="match status" value="1"/>
</dbReference>
<keyword evidence="1 9" id="KW-0540">Nuclease</keyword>
<keyword evidence="3 9" id="KW-0378">Hydrolase</keyword>
<keyword evidence="6 9" id="KW-0411">Iron-sulfur</keyword>
<dbReference type="GO" id="GO:0051536">
    <property type="term" value="F:iron-sulfur cluster binding"/>
    <property type="evidence" value="ECO:0007669"/>
    <property type="project" value="UniProtKB-KW"/>
</dbReference>
<keyword evidence="8 9" id="KW-0464">Manganese</keyword>
<dbReference type="Gene3D" id="3.90.320.10">
    <property type="match status" value="1"/>
</dbReference>
<comment type="function">
    <text evidence="9">CRISPR (clustered regularly interspaced short palindromic repeat) is an adaptive immune system that provides protection against mobile genetic elements (viruses, transposable elements and conjugative plasmids). CRISPR clusters contain sequences complementary to antecedent mobile elements and target invading nucleic acids. CRISPR clusters are transcribed and processed into CRISPR RNA (crRNA).</text>
</comment>
<dbReference type="PANTHER" id="PTHR37168:SF2">
    <property type="entry name" value="CRISPR-ASSOCIATED EXONUCLEASE CAS4"/>
    <property type="match status" value="1"/>
</dbReference>
<sequence length="164" mass="19395">MKVTGTMINYFFHCHRQCWLFSNKFNMEDNSENVRIGKILHEIEERKARKGEVSIESVKVDKITEQFLVEFKKSDADVNAAKWQLLYYLKVLKSKGINRRGKLMFAEKNKQTHKVIVYDLSVELEKELESVLQQIEVCVTKDVPELPLKDKKCKKCAYFDYCYI</sequence>
<name>A0A0U1QT35_9BACL</name>
<evidence type="ECO:0000256" key="8">
    <source>
        <dbReference type="ARBA" id="ARBA00023211"/>
    </source>
</evidence>
<dbReference type="OrthoDB" id="9794720at2"/>
<evidence type="ECO:0000256" key="7">
    <source>
        <dbReference type="ARBA" id="ARBA00023118"/>
    </source>
</evidence>
<evidence type="ECO:0000259" key="10">
    <source>
        <dbReference type="Pfam" id="PF01930"/>
    </source>
</evidence>
<dbReference type="PANTHER" id="PTHR37168">
    <property type="entry name" value="CRISPR-ASSOCIATED EXONUCLEASE CAS4"/>
    <property type="match status" value="1"/>
</dbReference>
<accession>A0A0U1QT35</accession>
<keyword evidence="12" id="KW-1185">Reference proteome</keyword>
<keyword evidence="5 9" id="KW-0408">Iron</keyword>
<organism evidence="11 12">
    <name type="scientific">Sporolactobacillus inulinus CASD</name>
    <dbReference type="NCBI Taxonomy" id="1069536"/>
    <lineage>
        <taxon>Bacteria</taxon>
        <taxon>Bacillati</taxon>
        <taxon>Bacillota</taxon>
        <taxon>Bacilli</taxon>
        <taxon>Bacillales</taxon>
        <taxon>Sporolactobacillaceae</taxon>
        <taxon>Sporolactobacillus</taxon>
    </lineage>
</organism>
<comment type="cofactor">
    <cofactor evidence="9">
        <name>iron-sulfur cluster</name>
        <dbReference type="ChEBI" id="CHEBI:30408"/>
    </cofactor>
</comment>
<dbReference type="NCBIfam" id="TIGR00372">
    <property type="entry name" value="cas4"/>
    <property type="match status" value="1"/>
</dbReference>
<dbReference type="InterPro" id="IPR013343">
    <property type="entry name" value="CRISPR-assoc_prot_Cas4"/>
</dbReference>
<evidence type="ECO:0000313" key="12">
    <source>
        <dbReference type="Proteomes" id="UP000035553"/>
    </source>
</evidence>
<evidence type="ECO:0000256" key="1">
    <source>
        <dbReference type="ARBA" id="ARBA00022722"/>
    </source>
</evidence>
<evidence type="ECO:0000256" key="4">
    <source>
        <dbReference type="ARBA" id="ARBA00022839"/>
    </source>
</evidence>
<dbReference type="RefSeq" id="WP_010024846.1">
    <property type="nucleotide sequence ID" value="NZ_AFVQ02000003.1"/>
</dbReference>
<dbReference type="InterPro" id="IPR022765">
    <property type="entry name" value="Dna2/Cas4_DUF83"/>
</dbReference>
<dbReference type="AlphaFoldDB" id="A0A0U1QT35"/>
<evidence type="ECO:0000256" key="6">
    <source>
        <dbReference type="ARBA" id="ARBA00023014"/>
    </source>
</evidence>
<keyword evidence="4 9" id="KW-0269">Exonuclease</keyword>
<dbReference type="GO" id="GO:0004527">
    <property type="term" value="F:exonuclease activity"/>
    <property type="evidence" value="ECO:0007669"/>
    <property type="project" value="UniProtKB-KW"/>
</dbReference>
<evidence type="ECO:0000256" key="3">
    <source>
        <dbReference type="ARBA" id="ARBA00022801"/>
    </source>
</evidence>
<feature type="domain" description="DUF83" evidence="10">
    <location>
        <begin position="4"/>
        <end position="164"/>
    </location>
</feature>
<keyword evidence="2 9" id="KW-0479">Metal-binding</keyword>
<comment type="similarity">
    <text evidence="9">Belongs to the CRISPR-associated exonuclease Cas4 family.</text>
</comment>
<dbReference type="GO" id="GO:0051607">
    <property type="term" value="P:defense response to virus"/>
    <property type="evidence" value="ECO:0007669"/>
    <property type="project" value="UniProtKB-KW"/>
</dbReference>
<dbReference type="EMBL" id="AFVQ02000003">
    <property type="protein sequence ID" value="KLI03955.1"/>
    <property type="molecule type" value="Genomic_DNA"/>
</dbReference>
<dbReference type="InterPro" id="IPR011604">
    <property type="entry name" value="PDDEXK-like_dom_sf"/>
</dbReference>
<reference evidence="11 12" key="1">
    <citation type="journal article" date="2011" name="J. Bacteriol.">
        <title>Draft genome sequence of Sporolactobacillus inulinus strain CASD, an efficient D-lactic acid-producing bacterium with high-concentration lactate tolerance capability.</title>
        <authorList>
            <person name="Yu B."/>
            <person name="Su F."/>
            <person name="Wang L."/>
            <person name="Xu K."/>
            <person name="Zhao B."/>
            <person name="Xu P."/>
        </authorList>
    </citation>
    <scope>NUCLEOTIDE SEQUENCE [LARGE SCALE GENOMIC DNA]</scope>
    <source>
        <strain evidence="11 12">CASD</strain>
    </source>
</reference>
<evidence type="ECO:0000256" key="5">
    <source>
        <dbReference type="ARBA" id="ARBA00023004"/>
    </source>
</evidence>
<gene>
    <name evidence="11" type="ORF">SINU_00050</name>
</gene>
<proteinExistence type="inferred from homology"/>
<keyword evidence="7 9" id="KW-0051">Antiviral defense</keyword>
<dbReference type="STRING" id="1069536.SINU_00050"/>